<gene>
    <name evidence="3" type="ORF">ACFQVC_29965</name>
</gene>
<keyword evidence="2" id="KW-0812">Transmembrane</keyword>
<evidence type="ECO:0000313" key="4">
    <source>
        <dbReference type="Proteomes" id="UP001596523"/>
    </source>
</evidence>
<feature type="transmembrane region" description="Helical" evidence="2">
    <location>
        <begin position="70"/>
        <end position="88"/>
    </location>
</feature>
<sequence>MHGGRTIRVGIVLLAVFAFSLSYDALRQMAVAAHIRGALTYLFPLVIDGFIAIGVIALLILRTAPRSSRLYVWALVGLATLASIWANALHAMRLNEQTRLHLNNATVGALSAIAPLALAGAVHLYLVINRHLTAVTNAAAEVPSATSPAQPAPPKPSRQIRQEEPDGANTAPSAKSGAPEPKTATVMAPSTTVKPQQGGRRTTVPDDVLWATARAIGARLGKVPRTTLEDEVRAQGHTIQKDVAKVVAKTVTAELAAANNTATAA</sequence>
<dbReference type="InterPro" id="IPR021235">
    <property type="entry name" value="DUF2637"/>
</dbReference>
<evidence type="ECO:0000256" key="2">
    <source>
        <dbReference type="SAM" id="Phobius"/>
    </source>
</evidence>
<feature type="transmembrane region" description="Helical" evidence="2">
    <location>
        <begin position="108"/>
        <end position="128"/>
    </location>
</feature>
<dbReference type="EMBL" id="JBHTCF010000015">
    <property type="protein sequence ID" value="MFC7308433.1"/>
    <property type="molecule type" value="Genomic_DNA"/>
</dbReference>
<proteinExistence type="predicted"/>
<accession>A0ABW2JSQ5</accession>
<name>A0ABW2JSQ5_9ACTN</name>
<evidence type="ECO:0000256" key="1">
    <source>
        <dbReference type="SAM" id="MobiDB-lite"/>
    </source>
</evidence>
<protein>
    <submittedName>
        <fullName evidence="3">DUF2637 domain-containing protein</fullName>
    </submittedName>
</protein>
<feature type="region of interest" description="Disordered" evidence="1">
    <location>
        <begin position="143"/>
        <end position="203"/>
    </location>
</feature>
<reference evidence="4" key="1">
    <citation type="journal article" date="2019" name="Int. J. Syst. Evol. Microbiol.">
        <title>The Global Catalogue of Microorganisms (GCM) 10K type strain sequencing project: providing services to taxonomists for standard genome sequencing and annotation.</title>
        <authorList>
            <consortium name="The Broad Institute Genomics Platform"/>
            <consortium name="The Broad Institute Genome Sequencing Center for Infectious Disease"/>
            <person name="Wu L."/>
            <person name="Ma J."/>
        </authorList>
    </citation>
    <scope>NUCLEOTIDE SEQUENCE [LARGE SCALE GENOMIC DNA]</scope>
    <source>
        <strain evidence="4">SYNS20</strain>
    </source>
</reference>
<dbReference type="Pfam" id="PF10935">
    <property type="entry name" value="DUF2637"/>
    <property type="match status" value="1"/>
</dbReference>
<feature type="transmembrane region" description="Helical" evidence="2">
    <location>
        <begin position="42"/>
        <end position="61"/>
    </location>
</feature>
<keyword evidence="2" id="KW-1133">Transmembrane helix</keyword>
<evidence type="ECO:0000313" key="3">
    <source>
        <dbReference type="EMBL" id="MFC7308433.1"/>
    </source>
</evidence>
<comment type="caution">
    <text evidence="3">The sequence shown here is derived from an EMBL/GenBank/DDBJ whole genome shotgun (WGS) entry which is preliminary data.</text>
</comment>
<keyword evidence="2" id="KW-0472">Membrane</keyword>
<dbReference type="Proteomes" id="UP001596523">
    <property type="component" value="Unassembled WGS sequence"/>
</dbReference>
<keyword evidence="4" id="KW-1185">Reference proteome</keyword>
<organism evidence="3 4">
    <name type="scientific">Streptomyces monticola</name>
    <dbReference type="NCBI Taxonomy" id="2666263"/>
    <lineage>
        <taxon>Bacteria</taxon>
        <taxon>Bacillati</taxon>
        <taxon>Actinomycetota</taxon>
        <taxon>Actinomycetes</taxon>
        <taxon>Kitasatosporales</taxon>
        <taxon>Streptomycetaceae</taxon>
        <taxon>Streptomyces</taxon>
    </lineage>
</organism>